<proteinExistence type="inferred from homology"/>
<evidence type="ECO:0000256" key="10">
    <source>
        <dbReference type="ARBA" id="ARBA00023128"/>
    </source>
</evidence>
<dbReference type="GO" id="GO:0015986">
    <property type="term" value="P:proton motive force-driven ATP synthesis"/>
    <property type="evidence" value="ECO:0007669"/>
    <property type="project" value="InterPro"/>
</dbReference>
<comment type="subunit">
    <text evidence="3">F-type ATPases have 2 components, CF(1) - the catalytic core - and CF(0) - the membrane proton channel.</text>
</comment>
<evidence type="ECO:0000256" key="5">
    <source>
        <dbReference type="ARBA" id="ARBA00022547"/>
    </source>
</evidence>
<dbReference type="GO" id="GO:0015078">
    <property type="term" value="F:proton transmembrane transporter activity"/>
    <property type="evidence" value="ECO:0007669"/>
    <property type="project" value="InterPro"/>
</dbReference>
<keyword evidence="10 12" id="KW-0496">Mitochondrion</keyword>
<reference evidence="14" key="1">
    <citation type="submission" date="2020-04" db="EMBL/GenBank/DDBJ databases">
        <title>DNAmark Project.</title>
        <authorList>
            <person name="Leerhoei F."/>
        </authorList>
    </citation>
    <scope>NUCLEOTIDE SEQUENCE</scope>
    <source>
        <strain evidence="14">DM1268</strain>
    </source>
</reference>
<evidence type="ECO:0000256" key="8">
    <source>
        <dbReference type="ARBA" id="ARBA00022989"/>
    </source>
</evidence>
<evidence type="ECO:0000256" key="13">
    <source>
        <dbReference type="SAM" id="Phobius"/>
    </source>
</evidence>
<evidence type="ECO:0000256" key="2">
    <source>
        <dbReference type="ARBA" id="ARBA00008892"/>
    </source>
</evidence>
<keyword evidence="11 13" id="KW-0472">Membrane</keyword>
<protein>
    <recommendedName>
        <fullName evidence="12">ATP synthase complex subunit 8</fullName>
    </recommendedName>
</protein>
<evidence type="ECO:0000256" key="1">
    <source>
        <dbReference type="ARBA" id="ARBA00004304"/>
    </source>
</evidence>
<evidence type="ECO:0000256" key="4">
    <source>
        <dbReference type="ARBA" id="ARBA00022448"/>
    </source>
</evidence>
<accession>A0A7D7F9L9</accession>
<keyword evidence="7 12" id="KW-0375">Hydrogen ion transport</keyword>
<keyword evidence="8 13" id="KW-1133">Transmembrane helix</keyword>
<feature type="transmembrane region" description="Helical" evidence="13">
    <location>
        <begin position="7"/>
        <end position="31"/>
    </location>
</feature>
<dbReference type="GO" id="GO:0045259">
    <property type="term" value="C:proton-transporting ATP synthase complex"/>
    <property type="evidence" value="ECO:0007669"/>
    <property type="project" value="UniProtKB-KW"/>
</dbReference>
<dbReference type="RefSeq" id="YP_009919094.1">
    <property type="nucleotide sequence ID" value="NC_050321.1"/>
</dbReference>
<organism evidence="14">
    <name type="scientific">Phryganea bipunctata</name>
    <dbReference type="NCBI Taxonomy" id="1875852"/>
    <lineage>
        <taxon>Eukaryota</taxon>
        <taxon>Metazoa</taxon>
        <taxon>Ecdysozoa</taxon>
        <taxon>Arthropoda</taxon>
        <taxon>Hexapoda</taxon>
        <taxon>Insecta</taxon>
        <taxon>Pterygota</taxon>
        <taxon>Neoptera</taxon>
        <taxon>Endopterygota</taxon>
        <taxon>Trichoptera</taxon>
        <taxon>Integripalpia</taxon>
        <taxon>Plenitentoria</taxon>
        <taxon>Phryganeoidea</taxon>
        <taxon>Phryganeidae</taxon>
        <taxon>Phryganeinae</taxon>
        <taxon>Phryganea</taxon>
    </lineage>
</organism>
<dbReference type="AlphaFoldDB" id="A0A7D7F9L9"/>
<dbReference type="GeneID" id="58897987"/>
<dbReference type="InterPro" id="IPR001421">
    <property type="entry name" value="ATP8_metazoa"/>
</dbReference>
<evidence type="ECO:0000256" key="7">
    <source>
        <dbReference type="ARBA" id="ARBA00022781"/>
    </source>
</evidence>
<keyword evidence="9 12" id="KW-0406">Ion transport</keyword>
<geneLocation type="mitochondrion" evidence="14"/>
<keyword evidence="5 12" id="KW-0138">CF(0)</keyword>
<keyword evidence="6 12" id="KW-0812">Transmembrane</keyword>
<evidence type="ECO:0000256" key="3">
    <source>
        <dbReference type="ARBA" id="ARBA00011291"/>
    </source>
</evidence>
<evidence type="ECO:0000256" key="9">
    <source>
        <dbReference type="ARBA" id="ARBA00023065"/>
    </source>
</evidence>
<gene>
    <name evidence="14" type="primary">ATP8</name>
</gene>
<keyword evidence="4 12" id="KW-0813">Transport</keyword>
<sequence length="51" mass="6448">MPQMMPLNWLFLFFMFILFFILFMIMNYYIYNPNLSSSKINILQKKNSWKW</sequence>
<evidence type="ECO:0000313" key="14">
    <source>
        <dbReference type="EMBL" id="QMP96687.1"/>
    </source>
</evidence>
<evidence type="ECO:0000256" key="6">
    <source>
        <dbReference type="ARBA" id="ARBA00022692"/>
    </source>
</evidence>
<evidence type="ECO:0000256" key="12">
    <source>
        <dbReference type="RuleBase" id="RU003661"/>
    </source>
</evidence>
<dbReference type="CTD" id="4509"/>
<name>A0A7D7F9L9_9NEOP</name>
<dbReference type="EMBL" id="MT410848">
    <property type="protein sequence ID" value="QMP96687.1"/>
    <property type="molecule type" value="Genomic_DNA"/>
</dbReference>
<dbReference type="Pfam" id="PF00895">
    <property type="entry name" value="ATP-synt_8"/>
    <property type="match status" value="1"/>
</dbReference>
<evidence type="ECO:0000256" key="11">
    <source>
        <dbReference type="ARBA" id="ARBA00023136"/>
    </source>
</evidence>
<dbReference type="GO" id="GO:0031966">
    <property type="term" value="C:mitochondrial membrane"/>
    <property type="evidence" value="ECO:0007669"/>
    <property type="project" value="UniProtKB-SubCell"/>
</dbReference>
<comment type="subcellular location">
    <subcellularLocation>
        <location evidence="1 12">Mitochondrion membrane</location>
        <topology evidence="1 12">Single-pass membrane protein</topology>
    </subcellularLocation>
</comment>
<comment type="similarity">
    <text evidence="2 12">Belongs to the ATPase protein 8 family.</text>
</comment>